<name>A0A2P4T6E5_BAMTH</name>
<dbReference type="Proteomes" id="UP000237246">
    <property type="component" value="Unassembled WGS sequence"/>
</dbReference>
<sequence>MEFSRLLKTTQLLKKSNYYCFWITPFLGNIVPCHCIQYCAEIYWGDMLMGHMTWSSALLQRARPCFWPLFYDASLRSSI</sequence>
<organism evidence="1 2">
    <name type="scientific">Bambusicola thoracicus</name>
    <name type="common">Chinese bamboo-partridge</name>
    <name type="synonym">Perdix thoracica</name>
    <dbReference type="NCBI Taxonomy" id="9083"/>
    <lineage>
        <taxon>Eukaryota</taxon>
        <taxon>Metazoa</taxon>
        <taxon>Chordata</taxon>
        <taxon>Craniata</taxon>
        <taxon>Vertebrata</taxon>
        <taxon>Euteleostomi</taxon>
        <taxon>Archelosauria</taxon>
        <taxon>Archosauria</taxon>
        <taxon>Dinosauria</taxon>
        <taxon>Saurischia</taxon>
        <taxon>Theropoda</taxon>
        <taxon>Coelurosauria</taxon>
        <taxon>Aves</taxon>
        <taxon>Neognathae</taxon>
        <taxon>Galloanserae</taxon>
        <taxon>Galliformes</taxon>
        <taxon>Phasianidae</taxon>
        <taxon>Perdicinae</taxon>
        <taxon>Bambusicola</taxon>
    </lineage>
</organism>
<comment type="caution">
    <text evidence="1">The sequence shown here is derived from an EMBL/GenBank/DDBJ whole genome shotgun (WGS) entry which is preliminary data.</text>
</comment>
<protein>
    <submittedName>
        <fullName evidence="1">Uncharacterized protein</fullName>
    </submittedName>
</protein>
<proteinExistence type="predicted"/>
<dbReference type="AlphaFoldDB" id="A0A2P4T6E5"/>
<accession>A0A2P4T6E5</accession>
<gene>
    <name evidence="1" type="ORF">CIB84_004327</name>
</gene>
<reference evidence="1 2" key="1">
    <citation type="submission" date="2018-01" db="EMBL/GenBank/DDBJ databases">
        <title>Comparison of the Chinese Bamboo Partridge and Red Junglefowl genome sequences highlights the importance of demography in genome evolution.</title>
        <authorList>
            <person name="Tiley G.P."/>
            <person name="Kimball R.T."/>
            <person name="Braun E.L."/>
            <person name="Burleigh J.G."/>
        </authorList>
    </citation>
    <scope>NUCLEOTIDE SEQUENCE [LARGE SCALE GENOMIC DNA]</scope>
    <source>
        <strain evidence="1">RTK389</strain>
        <tissue evidence="1">Blood</tissue>
    </source>
</reference>
<keyword evidence="2" id="KW-1185">Reference proteome</keyword>
<evidence type="ECO:0000313" key="1">
    <source>
        <dbReference type="EMBL" id="POI31922.1"/>
    </source>
</evidence>
<dbReference type="EMBL" id="PPHD01007217">
    <property type="protein sequence ID" value="POI31922.1"/>
    <property type="molecule type" value="Genomic_DNA"/>
</dbReference>
<evidence type="ECO:0000313" key="2">
    <source>
        <dbReference type="Proteomes" id="UP000237246"/>
    </source>
</evidence>